<dbReference type="PATRIC" id="fig|1454004.3.peg.3111"/>
<accession>A0A011NU09</accession>
<dbReference type="PROSITE" id="PS51257">
    <property type="entry name" value="PROKAR_LIPOPROTEIN"/>
    <property type="match status" value="1"/>
</dbReference>
<sequence length="157" mass="17665">MKRRRFLEILPAVTLGPCCRPLVGVAAGWSLAACSGEPSSGPIQVKWDRDADPRCGMIISDKRFAAQIRDPQGKAWKFDDIGCAIFWLSQRPFNEETPNTEFWVADYRMGGWIDARQAHYLPGKKSPMGYQFGAVARPEADAVSYREMKERILARGQ</sequence>
<dbReference type="eggNOG" id="COG4314">
    <property type="taxonomic scope" value="Bacteria"/>
</dbReference>
<evidence type="ECO:0000313" key="1">
    <source>
        <dbReference type="EMBL" id="EXI86238.1"/>
    </source>
</evidence>
<proteinExistence type="predicted"/>
<dbReference type="AlphaFoldDB" id="A0A011NU09"/>
<comment type="caution">
    <text evidence="1">The sequence shown here is derived from an EMBL/GenBank/DDBJ whole genome shotgun (WGS) entry which is preliminary data.</text>
</comment>
<dbReference type="EMBL" id="JEMY01000044">
    <property type="protein sequence ID" value="EXI86238.1"/>
    <property type="molecule type" value="Genomic_DNA"/>
</dbReference>
<dbReference type="Proteomes" id="UP000022141">
    <property type="component" value="Unassembled WGS sequence"/>
</dbReference>
<keyword evidence="2" id="KW-1185">Reference proteome</keyword>
<name>A0A011NU09_ACCRE</name>
<evidence type="ECO:0008006" key="3">
    <source>
        <dbReference type="Google" id="ProtNLM"/>
    </source>
</evidence>
<dbReference type="STRING" id="1454004.AW11_03015"/>
<reference evidence="1" key="1">
    <citation type="submission" date="2014-02" db="EMBL/GenBank/DDBJ databases">
        <title>Expanding our view of genomic diversity in Candidatus Accumulibacter clades.</title>
        <authorList>
            <person name="Skennerton C.T."/>
            <person name="Barr J.J."/>
            <person name="Slater F.R."/>
            <person name="Bond P.L."/>
            <person name="Tyson G.W."/>
        </authorList>
    </citation>
    <scope>NUCLEOTIDE SEQUENCE [LARGE SCALE GENOMIC DNA]</scope>
</reference>
<evidence type="ECO:0000313" key="2">
    <source>
        <dbReference type="Proteomes" id="UP000022141"/>
    </source>
</evidence>
<gene>
    <name evidence="1" type="ORF">AW11_03015</name>
</gene>
<dbReference type="SUPFAM" id="SSF160387">
    <property type="entry name" value="NosL/MerB-like"/>
    <property type="match status" value="1"/>
</dbReference>
<organism evidence="1 2">
    <name type="scientific">Accumulibacter regalis</name>
    <dbReference type="NCBI Taxonomy" id="522306"/>
    <lineage>
        <taxon>Bacteria</taxon>
        <taxon>Pseudomonadati</taxon>
        <taxon>Pseudomonadota</taxon>
        <taxon>Betaproteobacteria</taxon>
        <taxon>Candidatus Accumulibacter</taxon>
    </lineage>
</organism>
<protein>
    <recommendedName>
        <fullName evidence="3">Protein NosL</fullName>
    </recommendedName>
</protein>